<dbReference type="RefSeq" id="WP_054589119.1">
    <property type="nucleotide sequence ID" value="NZ_CP012700.1"/>
</dbReference>
<dbReference type="PATRIC" id="fig|33050.5.peg.3526"/>
<feature type="transmembrane region" description="Helical" evidence="1">
    <location>
        <begin position="115"/>
        <end position="134"/>
    </location>
</feature>
<feature type="transmembrane region" description="Helical" evidence="1">
    <location>
        <begin position="89"/>
        <end position="109"/>
    </location>
</feature>
<organism evidence="2 3">
    <name type="scientific">Sphingopyxis macrogoltabida</name>
    <name type="common">Sphingomonas macrogoltabidus</name>
    <dbReference type="NCBI Taxonomy" id="33050"/>
    <lineage>
        <taxon>Bacteria</taxon>
        <taxon>Pseudomonadati</taxon>
        <taxon>Pseudomonadota</taxon>
        <taxon>Alphaproteobacteria</taxon>
        <taxon>Sphingomonadales</taxon>
        <taxon>Sphingomonadaceae</taxon>
        <taxon>Sphingopyxis</taxon>
    </lineage>
</organism>
<evidence type="ECO:0000313" key="2">
    <source>
        <dbReference type="EMBL" id="ALH81993.1"/>
    </source>
</evidence>
<dbReference type="OrthoDB" id="7447745at2"/>
<keyword evidence="1" id="KW-0812">Transmembrane</keyword>
<reference evidence="2 3" key="1">
    <citation type="journal article" date="2015" name="Genome Announc.">
        <title>Complete Genome Sequence of Polypropylene Glycol- and Polyethylene Glycol-Degrading Sphingopyxis macrogoltabida Strain EY-1.</title>
        <authorList>
            <person name="Ohtsubo Y."/>
            <person name="Nagata Y."/>
            <person name="Numata M."/>
            <person name="Tsuchikane K."/>
            <person name="Hosoyama A."/>
            <person name="Yamazoe A."/>
            <person name="Tsuda M."/>
            <person name="Fujita N."/>
            <person name="Kawai F."/>
        </authorList>
    </citation>
    <scope>NUCLEOTIDE SEQUENCE [LARGE SCALE GENOMIC DNA]</scope>
    <source>
        <strain evidence="2 3">EY-1</strain>
    </source>
</reference>
<gene>
    <name evidence="2" type="ORF">AN936_17015</name>
</gene>
<protein>
    <submittedName>
        <fullName evidence="2">Uncharacterized protein</fullName>
    </submittedName>
</protein>
<evidence type="ECO:0000313" key="3">
    <source>
        <dbReference type="Proteomes" id="UP000058074"/>
    </source>
</evidence>
<name>A0A0N9U9H8_SPHMC</name>
<sequence>MQEAVDLYSPHSPQQIARTLKRIMDDPMPGAKARVYGKGSECDMVLRYRQRNSRTNMEPVLDAVMDSYRGGTRITGTFGTPPGARYFPYIWVGFLSLFVIGGILAFLYIPGAGLFATIFAGIPLLMIFAGLAAFRAQPEPAEDKAKILDFLAREIDARPIA</sequence>
<dbReference type="AlphaFoldDB" id="A0A0N9U9H8"/>
<proteinExistence type="predicted"/>
<dbReference type="EMBL" id="CP012700">
    <property type="protein sequence ID" value="ALH81993.1"/>
    <property type="molecule type" value="Genomic_DNA"/>
</dbReference>
<keyword evidence="1" id="KW-0472">Membrane</keyword>
<evidence type="ECO:0000256" key="1">
    <source>
        <dbReference type="SAM" id="Phobius"/>
    </source>
</evidence>
<accession>A0A0N9U9H8</accession>
<keyword evidence="1" id="KW-1133">Transmembrane helix</keyword>
<dbReference type="KEGG" id="smag:AN936_17015"/>
<dbReference type="Proteomes" id="UP000058074">
    <property type="component" value="Chromosome"/>
</dbReference>